<dbReference type="InterPro" id="IPR018389">
    <property type="entry name" value="DctP_fam"/>
</dbReference>
<keyword evidence="4" id="KW-1185">Reference proteome</keyword>
<dbReference type="CDD" id="cd13666">
    <property type="entry name" value="PBP2_TRAP_DctP_like_1"/>
    <property type="match status" value="1"/>
</dbReference>
<dbReference type="Proteomes" id="UP000248021">
    <property type="component" value="Unassembled WGS sequence"/>
</dbReference>
<sequence length="357" mass="38758">MKRFVFALTAGLALAAAGALPSGAARADTIKLTISTGQAPVFPYIGLIRDFAIPEIDRRLAAEGKHKIEWNQAYAGTLVKVGGELDAVSSGLADVGVVLFTAHLSKLPLHAVTYFAPFATTDARQAIRAFNETQQGMKDFGGVWARNNQVYLGTISVEAFNLYSKKPVRSIADLKGLKVGAIGPNIHWFRDTGAAGVTFNLANIYNDMQSGVFDAAVLADSVAAAVRLGEVAPYRTQIDYGPMVFAGITINKQRWDRLPADVRQVFGEVFQEYQDKVVELLGARARDGVAEMIAKGMTNIALTTAERRAWADAMPNIAADWAKDLDARHLPARQVIQTYLGKLRAMGSDPLRDWSNF</sequence>
<organism evidence="3 4">
    <name type="scientific">Chelatococcus asaccharovorans</name>
    <dbReference type="NCBI Taxonomy" id="28210"/>
    <lineage>
        <taxon>Bacteria</taxon>
        <taxon>Pseudomonadati</taxon>
        <taxon>Pseudomonadota</taxon>
        <taxon>Alphaproteobacteria</taxon>
        <taxon>Hyphomicrobiales</taxon>
        <taxon>Chelatococcaceae</taxon>
        <taxon>Chelatococcus</taxon>
    </lineage>
</organism>
<reference evidence="3 4" key="1">
    <citation type="submission" date="2018-05" db="EMBL/GenBank/DDBJ databases">
        <title>Genomic Encyclopedia of Type Strains, Phase IV (KMG-IV): sequencing the most valuable type-strain genomes for metagenomic binning, comparative biology and taxonomic classification.</title>
        <authorList>
            <person name="Goeker M."/>
        </authorList>
    </citation>
    <scope>NUCLEOTIDE SEQUENCE [LARGE SCALE GENOMIC DNA]</scope>
    <source>
        <strain evidence="3 4">DSM 6462</strain>
    </source>
</reference>
<dbReference type="SUPFAM" id="SSF53850">
    <property type="entry name" value="Periplasmic binding protein-like II"/>
    <property type="match status" value="1"/>
</dbReference>
<keyword evidence="1 2" id="KW-0732">Signal</keyword>
<dbReference type="EMBL" id="QJJK01000001">
    <property type="protein sequence ID" value="PXW64388.1"/>
    <property type="molecule type" value="Genomic_DNA"/>
</dbReference>
<protein>
    <submittedName>
        <fullName evidence="3">TRAP-type C4-dicarboxylate transport system substrate-binding protein</fullName>
    </submittedName>
</protein>
<feature type="signal peptide" evidence="2">
    <location>
        <begin position="1"/>
        <end position="27"/>
    </location>
</feature>
<evidence type="ECO:0000313" key="4">
    <source>
        <dbReference type="Proteomes" id="UP000248021"/>
    </source>
</evidence>
<evidence type="ECO:0000256" key="1">
    <source>
        <dbReference type="ARBA" id="ARBA00022729"/>
    </source>
</evidence>
<comment type="caution">
    <text evidence="3">The sequence shown here is derived from an EMBL/GenBank/DDBJ whole genome shotgun (WGS) entry which is preliminary data.</text>
</comment>
<dbReference type="GO" id="GO:0055085">
    <property type="term" value="P:transmembrane transport"/>
    <property type="evidence" value="ECO:0007669"/>
    <property type="project" value="InterPro"/>
</dbReference>
<proteinExistence type="predicted"/>
<accession>A0A2V3UUJ2</accession>
<name>A0A2V3UUJ2_9HYPH</name>
<dbReference type="AlphaFoldDB" id="A0A2V3UUJ2"/>
<dbReference type="NCBIfam" id="NF037995">
    <property type="entry name" value="TRAP_S1"/>
    <property type="match status" value="1"/>
</dbReference>
<dbReference type="Pfam" id="PF03480">
    <property type="entry name" value="DctP"/>
    <property type="match status" value="1"/>
</dbReference>
<dbReference type="InterPro" id="IPR038404">
    <property type="entry name" value="TRAP_DctP_sf"/>
</dbReference>
<dbReference type="PANTHER" id="PTHR33376:SF15">
    <property type="entry name" value="BLL6794 PROTEIN"/>
    <property type="match status" value="1"/>
</dbReference>
<feature type="chain" id="PRO_5016166625" evidence="2">
    <location>
        <begin position="28"/>
        <end position="357"/>
    </location>
</feature>
<dbReference type="RefSeq" id="WP_170146982.1">
    <property type="nucleotide sequence ID" value="NZ_JAHBRY010000001.1"/>
</dbReference>
<dbReference type="PANTHER" id="PTHR33376">
    <property type="match status" value="1"/>
</dbReference>
<dbReference type="Gene3D" id="3.40.190.170">
    <property type="entry name" value="Bacterial extracellular solute-binding protein, family 7"/>
    <property type="match status" value="1"/>
</dbReference>
<gene>
    <name evidence="3" type="ORF">C7450_101143</name>
</gene>
<evidence type="ECO:0000313" key="3">
    <source>
        <dbReference type="EMBL" id="PXW64388.1"/>
    </source>
</evidence>
<evidence type="ECO:0000256" key="2">
    <source>
        <dbReference type="SAM" id="SignalP"/>
    </source>
</evidence>